<dbReference type="Proteomes" id="UP001599756">
    <property type="component" value="Unassembled WGS sequence"/>
</dbReference>
<dbReference type="RefSeq" id="WP_381806591.1">
    <property type="nucleotide sequence ID" value="NZ_JBHYTS010000042.1"/>
</dbReference>
<evidence type="ECO:0000313" key="3">
    <source>
        <dbReference type="EMBL" id="MFE1753623.1"/>
    </source>
</evidence>
<proteinExistence type="predicted"/>
<evidence type="ECO:0000313" key="4">
    <source>
        <dbReference type="Proteomes" id="UP001599756"/>
    </source>
</evidence>
<feature type="signal peptide" evidence="2">
    <location>
        <begin position="1"/>
        <end position="25"/>
    </location>
</feature>
<feature type="region of interest" description="Disordered" evidence="1">
    <location>
        <begin position="71"/>
        <end position="92"/>
    </location>
</feature>
<reference evidence="3 4" key="1">
    <citation type="submission" date="2024-09" db="EMBL/GenBank/DDBJ databases">
        <title>The Natural Products Discovery Center: Release of the First 8490 Sequenced Strains for Exploring Actinobacteria Biosynthetic Diversity.</title>
        <authorList>
            <person name="Kalkreuter E."/>
            <person name="Kautsar S.A."/>
            <person name="Yang D."/>
            <person name="Bader C.D."/>
            <person name="Teijaro C.N."/>
            <person name="Fluegel L."/>
            <person name="Davis C.M."/>
            <person name="Simpson J.R."/>
            <person name="Lauterbach L."/>
            <person name="Steele A.D."/>
            <person name="Gui C."/>
            <person name="Meng S."/>
            <person name="Li G."/>
            <person name="Viehrig K."/>
            <person name="Ye F."/>
            <person name="Su P."/>
            <person name="Kiefer A.F."/>
            <person name="Nichols A."/>
            <person name="Cepeda A.J."/>
            <person name="Yan W."/>
            <person name="Fan B."/>
            <person name="Jiang Y."/>
            <person name="Adhikari A."/>
            <person name="Zheng C.-J."/>
            <person name="Schuster L."/>
            <person name="Cowan T.M."/>
            <person name="Smanski M.J."/>
            <person name="Chevrette M.G."/>
            <person name="De Carvalho L.P.S."/>
            <person name="Shen B."/>
        </authorList>
    </citation>
    <scope>NUCLEOTIDE SEQUENCE [LARGE SCALE GENOMIC DNA]</scope>
    <source>
        <strain evidence="3 4">NPDC059500</strain>
    </source>
</reference>
<keyword evidence="4" id="KW-1185">Reference proteome</keyword>
<evidence type="ECO:0000256" key="1">
    <source>
        <dbReference type="SAM" id="MobiDB-lite"/>
    </source>
</evidence>
<dbReference type="EMBL" id="JBHYTS010000042">
    <property type="protein sequence ID" value="MFE1753623.1"/>
    <property type="molecule type" value="Genomic_DNA"/>
</dbReference>
<evidence type="ECO:0000256" key="2">
    <source>
        <dbReference type="SAM" id="SignalP"/>
    </source>
</evidence>
<protein>
    <recommendedName>
        <fullName evidence="5">Secreted protein</fullName>
    </recommendedName>
</protein>
<feature type="chain" id="PRO_5045852127" description="Secreted protein" evidence="2">
    <location>
        <begin position="26"/>
        <end position="92"/>
    </location>
</feature>
<gene>
    <name evidence="3" type="ORF">ACFW88_24300</name>
</gene>
<name>A0ABW6HAV2_9ACTN</name>
<organism evidence="3 4">
    <name type="scientific">Streptomyces anandii</name>
    <dbReference type="NCBI Taxonomy" id="285454"/>
    <lineage>
        <taxon>Bacteria</taxon>
        <taxon>Bacillati</taxon>
        <taxon>Actinomycetota</taxon>
        <taxon>Actinomycetes</taxon>
        <taxon>Kitasatosporales</taxon>
        <taxon>Streptomycetaceae</taxon>
        <taxon>Streptomyces</taxon>
    </lineage>
</organism>
<keyword evidence="2" id="KW-0732">Signal</keyword>
<accession>A0ABW6HAV2</accession>
<sequence length="92" mass="8943">MKSLKAAAVVAGAVAVAGSAVPAFAHSFQAGPSNGLNGAVSTLTDGSLDGTPLQHTDVLNSGTTTDSVAKTLKSSTAPVAHKPLLGGLPLHN</sequence>
<evidence type="ECO:0008006" key="5">
    <source>
        <dbReference type="Google" id="ProtNLM"/>
    </source>
</evidence>
<comment type="caution">
    <text evidence="3">The sequence shown here is derived from an EMBL/GenBank/DDBJ whole genome shotgun (WGS) entry which is preliminary data.</text>
</comment>